<feature type="active site" description="Proton acceptor" evidence="3">
    <location>
        <position position="108"/>
    </location>
</feature>
<feature type="binding site" evidence="4">
    <location>
        <position position="155"/>
    </location>
    <ligand>
        <name>substrate</name>
    </ligand>
</feature>
<evidence type="ECO:0000256" key="1">
    <source>
        <dbReference type="ARBA" id="ARBA00012346"/>
    </source>
</evidence>
<dbReference type="SUPFAM" id="SSF110857">
    <property type="entry name" value="Gamma-glutamyl cyclotransferase-like"/>
    <property type="match status" value="1"/>
</dbReference>
<evidence type="ECO:0000313" key="6">
    <source>
        <dbReference type="Proteomes" id="UP000462212"/>
    </source>
</evidence>
<feature type="binding site" evidence="4">
    <location>
        <begin position="11"/>
        <end position="16"/>
    </location>
    <ligand>
        <name>substrate</name>
    </ligand>
</feature>
<keyword evidence="6" id="KW-1185">Reference proteome</keyword>
<evidence type="ECO:0000313" key="5">
    <source>
        <dbReference type="EMBL" id="TVY36294.1"/>
    </source>
</evidence>
<dbReference type="OrthoDB" id="2924818at2759"/>
<accession>A0A8H8RIS7</accession>
<comment type="caution">
    <text evidence="5">The sequence shown here is derived from an EMBL/GenBank/DDBJ whole genome shotgun (WGS) entry which is preliminary data.</text>
</comment>
<dbReference type="AlphaFoldDB" id="A0A8H8RIS7"/>
<dbReference type="InterPro" id="IPR036568">
    <property type="entry name" value="GGCT-like_sf"/>
</dbReference>
<dbReference type="Gene3D" id="3.10.490.10">
    <property type="entry name" value="Gamma-glutamyl cyclotransferase-like"/>
    <property type="match status" value="1"/>
</dbReference>
<keyword evidence="2" id="KW-0456">Lyase</keyword>
<dbReference type="PANTHER" id="PTHR12935:SF0">
    <property type="entry name" value="GAMMA-GLUTAMYLCYCLOTRANSFERASE"/>
    <property type="match status" value="1"/>
</dbReference>
<dbReference type="Proteomes" id="UP000462212">
    <property type="component" value="Unassembled WGS sequence"/>
</dbReference>
<dbReference type="CDD" id="cd06661">
    <property type="entry name" value="GGCT_like"/>
    <property type="match status" value="1"/>
</dbReference>
<dbReference type="EC" id="4.3.2.9" evidence="1"/>
<dbReference type="InterPro" id="IPR013024">
    <property type="entry name" value="GGCT-like"/>
</dbReference>
<evidence type="ECO:0000256" key="3">
    <source>
        <dbReference type="PIRSR" id="PIRSR617939-1"/>
    </source>
</evidence>
<evidence type="ECO:0000256" key="2">
    <source>
        <dbReference type="ARBA" id="ARBA00023239"/>
    </source>
</evidence>
<evidence type="ECO:0000256" key="4">
    <source>
        <dbReference type="PIRSR" id="PIRSR617939-2"/>
    </source>
</evidence>
<sequence>MTNPAPAKTLYFAYGSNLSLTQMASRCPASTYHALAALRGWKWIIGERGYANIVVSPAEPATARSAFGLKGKPLPPTDEEEEEKGGDYVIGMLYHLSPADEAALDRAEGVPFAYEKQMLDVSVLDARGQETGQRVQALVYIDVARTGTGVCREEYVGRMNRGVRDAEEKGVSARYVGKYLRPFVRDEEVLGEVEDPFHPEKNR</sequence>
<dbReference type="EMBL" id="QGMJ01000442">
    <property type="protein sequence ID" value="TVY36294.1"/>
    <property type="molecule type" value="Genomic_DNA"/>
</dbReference>
<name>A0A8H8RIS7_9HELO</name>
<dbReference type="InterPro" id="IPR017939">
    <property type="entry name" value="G-Glutamylcylcotransferase"/>
</dbReference>
<organism evidence="5 6">
    <name type="scientific">Lachnellula subtilissima</name>
    <dbReference type="NCBI Taxonomy" id="602034"/>
    <lineage>
        <taxon>Eukaryota</taxon>
        <taxon>Fungi</taxon>
        <taxon>Dikarya</taxon>
        <taxon>Ascomycota</taxon>
        <taxon>Pezizomycotina</taxon>
        <taxon>Leotiomycetes</taxon>
        <taxon>Helotiales</taxon>
        <taxon>Lachnaceae</taxon>
        <taxon>Lachnellula</taxon>
    </lineage>
</organism>
<proteinExistence type="predicted"/>
<reference evidence="5 6" key="1">
    <citation type="submission" date="2018-05" db="EMBL/GenBank/DDBJ databases">
        <title>Genome sequencing and assembly of the regulated plant pathogen Lachnellula willkommii and related sister species for the development of diagnostic species identification markers.</title>
        <authorList>
            <person name="Giroux E."/>
            <person name="Bilodeau G."/>
        </authorList>
    </citation>
    <scope>NUCLEOTIDE SEQUENCE [LARGE SCALE GENOMIC DNA]</scope>
    <source>
        <strain evidence="5 6">CBS 197.66</strain>
    </source>
</reference>
<dbReference type="PANTHER" id="PTHR12935">
    <property type="entry name" value="GAMMA-GLUTAMYLCYCLOTRANSFERASE"/>
    <property type="match status" value="1"/>
</dbReference>
<dbReference type="Pfam" id="PF13772">
    <property type="entry name" value="AIG2_2"/>
    <property type="match status" value="1"/>
</dbReference>
<dbReference type="GO" id="GO:0003839">
    <property type="term" value="F:gamma-glutamylcyclotransferase activity"/>
    <property type="evidence" value="ECO:0007669"/>
    <property type="project" value="UniProtKB-EC"/>
</dbReference>
<protein>
    <recommendedName>
        <fullName evidence="1">gamma-glutamylcyclotransferase</fullName>
        <ecNumber evidence="1">4.3.2.9</ecNumber>
    </recommendedName>
</protein>
<gene>
    <name evidence="5" type="ORF">LSUB1_G004513</name>
</gene>